<proteinExistence type="predicted"/>
<organism evidence="1 2">
    <name type="scientific">Saprospira grandis (strain Lewin)</name>
    <dbReference type="NCBI Taxonomy" id="984262"/>
    <lineage>
        <taxon>Bacteria</taxon>
        <taxon>Pseudomonadati</taxon>
        <taxon>Bacteroidota</taxon>
        <taxon>Saprospiria</taxon>
        <taxon>Saprospirales</taxon>
        <taxon>Saprospiraceae</taxon>
        <taxon>Saprospira</taxon>
    </lineage>
</organism>
<protein>
    <submittedName>
        <fullName evidence="1">Uncharacterized protein</fullName>
    </submittedName>
</protein>
<evidence type="ECO:0000313" key="1">
    <source>
        <dbReference type="EMBL" id="AFC26576.1"/>
    </source>
</evidence>
<dbReference type="EMBL" id="CP002831">
    <property type="protein sequence ID" value="AFC26576.1"/>
    <property type="molecule type" value="Genomic_DNA"/>
</dbReference>
<name>H6L616_SAPGL</name>
<dbReference type="AlphaFoldDB" id="H6L616"/>
<dbReference type="HOGENOM" id="CLU_3405334_0_0_10"/>
<dbReference type="KEGG" id="sgn:SGRA_3860"/>
<gene>
    <name evidence="1" type="ordered locus">SGRA_3860</name>
</gene>
<keyword evidence="2" id="KW-1185">Reference proteome</keyword>
<sequence>MFISALLVEKLPQKKARKKLLFSARLSLFL</sequence>
<accession>H6L616</accession>
<reference evidence="1 2" key="1">
    <citation type="journal article" date="2012" name="Stand. Genomic Sci.">
        <title>Complete genome sequencing and analysis of Saprospira grandis str. Lewin, a predatory marine bacterium.</title>
        <authorList>
            <person name="Saw J.H."/>
            <person name="Yuryev A."/>
            <person name="Kanbe M."/>
            <person name="Hou S."/>
            <person name="Young A.G."/>
            <person name="Aizawa S."/>
            <person name="Alam M."/>
        </authorList>
    </citation>
    <scope>NUCLEOTIDE SEQUENCE [LARGE SCALE GENOMIC DNA]</scope>
    <source>
        <strain evidence="1 2">Lewin</strain>
    </source>
</reference>
<evidence type="ECO:0000313" key="2">
    <source>
        <dbReference type="Proteomes" id="UP000007519"/>
    </source>
</evidence>
<dbReference type="Proteomes" id="UP000007519">
    <property type="component" value="Chromosome"/>
</dbReference>